<evidence type="ECO:0000313" key="1">
    <source>
        <dbReference type="EMBL" id="KAG9219628.1"/>
    </source>
</evidence>
<proteinExistence type="predicted"/>
<protein>
    <submittedName>
        <fullName evidence="1">Uncharacterized protein</fullName>
    </submittedName>
</protein>
<evidence type="ECO:0000313" key="2">
    <source>
        <dbReference type="Proteomes" id="UP000824881"/>
    </source>
</evidence>
<gene>
    <name evidence="1" type="ORF">CCMSSC00406_0006050</name>
</gene>
<accession>A0ACB7IQ27</accession>
<comment type="caution">
    <text evidence="1">The sequence shown here is derived from an EMBL/GenBank/DDBJ whole genome shotgun (WGS) entry which is preliminary data.</text>
</comment>
<sequence length="307" mass="34956">MGRLPPELVLLVFKALDSDRKAADPEDNAIEINDADIRTFIHGFTRLDAISRSAFPIFDISDVLPGSSIATLYIGDYSPRPQDLVLLFQASASKIRTLTLNDVRTYSIPPTADTSQMPTITMVALEQLALLGCMERFPFFGKVQMPKLKVLWCDGWYSTLREDLPDSLVTLVVSDAYDHEYHRPFSVENLSIRWSHRWSLLKQISDLTERLAIPSKIQHLEIVFPIDFSFTFHLHNAETVTKSVDDFEPFVLGLHDNGSLRKLTFTFEPTYRNEPRGVGLMDRFVKLKPLGILDVRVNSYSIMHPNL</sequence>
<organism evidence="1 2">
    <name type="scientific">Pleurotus cornucopiae</name>
    <name type="common">Cornucopia mushroom</name>
    <dbReference type="NCBI Taxonomy" id="5321"/>
    <lineage>
        <taxon>Eukaryota</taxon>
        <taxon>Fungi</taxon>
        <taxon>Dikarya</taxon>
        <taxon>Basidiomycota</taxon>
        <taxon>Agaricomycotina</taxon>
        <taxon>Agaricomycetes</taxon>
        <taxon>Agaricomycetidae</taxon>
        <taxon>Agaricales</taxon>
        <taxon>Pleurotineae</taxon>
        <taxon>Pleurotaceae</taxon>
        <taxon>Pleurotus</taxon>
    </lineage>
</organism>
<name>A0ACB7IQ27_PLECO</name>
<keyword evidence="2" id="KW-1185">Reference proteome</keyword>
<dbReference type="Proteomes" id="UP000824881">
    <property type="component" value="Unassembled WGS sequence"/>
</dbReference>
<reference evidence="1 2" key="1">
    <citation type="journal article" date="2021" name="Appl. Environ. Microbiol.">
        <title>Genetic linkage and physical mapping for an oyster mushroom Pleurotus cornucopiae and QTL analysis for the trait cap color.</title>
        <authorList>
            <person name="Zhang Y."/>
            <person name="Gao W."/>
            <person name="Sonnenberg A."/>
            <person name="Chen Q."/>
            <person name="Zhang J."/>
            <person name="Huang C."/>
        </authorList>
    </citation>
    <scope>NUCLEOTIDE SEQUENCE [LARGE SCALE GENOMIC DNA]</scope>
    <source>
        <strain evidence="1">CCMSSC00406</strain>
    </source>
</reference>
<dbReference type="EMBL" id="WQMT02000009">
    <property type="protein sequence ID" value="KAG9219628.1"/>
    <property type="molecule type" value="Genomic_DNA"/>
</dbReference>